<evidence type="ECO:0000256" key="1">
    <source>
        <dbReference type="SAM" id="SignalP"/>
    </source>
</evidence>
<dbReference type="PANTHER" id="PTHR43737">
    <property type="entry name" value="BLL7424 PROTEIN"/>
    <property type="match status" value="1"/>
</dbReference>
<dbReference type="Pfam" id="PF13946">
    <property type="entry name" value="DUF4214"/>
    <property type="match status" value="1"/>
</dbReference>
<protein>
    <submittedName>
        <fullName evidence="3">DUF1800 family protein</fullName>
    </submittedName>
</protein>
<dbReference type="EMBL" id="CP133720">
    <property type="protein sequence ID" value="WMW79070.1"/>
    <property type="molecule type" value="Genomic_DNA"/>
</dbReference>
<reference evidence="3" key="1">
    <citation type="submission" date="2023-09" db="EMBL/GenBank/DDBJ databases">
        <title>Undibacterium sp. 20NA77.5 isolated from freshwater.</title>
        <authorList>
            <person name="Le V."/>
            <person name="Ko S.-R."/>
            <person name="Ahn C.-Y."/>
            <person name="Oh H.-M."/>
        </authorList>
    </citation>
    <scope>NUCLEOTIDE SEQUENCE</scope>
    <source>
        <strain evidence="3">20NA77.5</strain>
    </source>
</reference>
<keyword evidence="1" id="KW-0732">Signal</keyword>
<dbReference type="Gene3D" id="1.10.3130.20">
    <property type="entry name" value="Phycobilisome linker domain"/>
    <property type="match status" value="1"/>
</dbReference>
<proteinExistence type="predicted"/>
<gene>
    <name evidence="3" type="ORF">RF679_10390</name>
</gene>
<evidence type="ECO:0000313" key="4">
    <source>
        <dbReference type="Proteomes" id="UP001181355"/>
    </source>
</evidence>
<feature type="chain" id="PRO_5045190854" evidence="1">
    <location>
        <begin position="29"/>
        <end position="826"/>
    </location>
</feature>
<feature type="signal peptide" evidence="1">
    <location>
        <begin position="1"/>
        <end position="28"/>
    </location>
</feature>
<dbReference type="InterPro" id="IPR038255">
    <property type="entry name" value="PBS_linker_sf"/>
</dbReference>
<dbReference type="InterPro" id="IPR025282">
    <property type="entry name" value="DUF4214"/>
</dbReference>
<dbReference type="Pfam" id="PF08811">
    <property type="entry name" value="DUF1800"/>
    <property type="match status" value="1"/>
</dbReference>
<dbReference type="PANTHER" id="PTHR43737:SF1">
    <property type="entry name" value="DUF1501 DOMAIN-CONTAINING PROTEIN"/>
    <property type="match status" value="1"/>
</dbReference>
<dbReference type="Proteomes" id="UP001181355">
    <property type="component" value="Chromosome"/>
</dbReference>
<feature type="domain" description="DUF4214" evidence="2">
    <location>
        <begin position="171"/>
        <end position="226"/>
    </location>
</feature>
<sequence length="826" mass="89481">MNYMPSFTERVMNTLKVLLLICCTIALAACGKTDSSSGQSTNTSAVYAGPPIIGTSAISFNGPRSNYTITATPTGLSVTDRVGTDGTTAVAPTIKALLFKDISINLEIAGKASSIAAKDLNILIELYIAYFNRVPDANGLAYWIDRFKAGMSLDQIGESFYAAALFFPNETGYSATMTNEAFVTLIYKNVLGRPNPDQQGLEYWSNSLASGATTRGTLVRVMLSSAHTFSGDPTYGWVANLLDNKNSVSREFAIAQGISYISDSDSISKGMAIAATVTPSDTSVAKGLIDALLGTIPNTTNFPTASQASRFLGQATFGATNADINLLMSTGISNWIDVQFTKNQSLHKTYMDTTAAGLLNGISGLSQNNFFESYWQQAVTGEDQLRQRVAFALSEIFVISFQDSGVNNYPRGVASYYDTLASGAFGNFRTLLENVSLHPMMGIYLTSMRNQKESGTRVPDENYAREVMQLFTIGLYQLNPDGTNVLVNGKPVETYSYADIRGLAKVFTGWSWAGPDKTSTRFFGGNADPNRDVLPMQSYPNFHSISEKKFLGVTIAPQSPANPEASLKTALDTLFNHPNVGPFISKQLIQRLVTSNPSPQYVARVSAAFNDNGKGVRGDMKAVVKAILMDTEARNDPVLSNAGTGKLREPVVRLANWMRAFNAKSTSTFFKVTSLDDPLTSLAQTPMRSPTVFNFYRPGYVPPNSEIANAKLVAPEMQIVAEPSVVGYLNFMRDIIPNGVGSSRDVKADYTNLIALASTPDQLLDQVNLLLMANQMSSSLRGQILSAVNSVTIPATNTTNIENAKKNRVYLAIYLTMASPEYLVQK</sequence>
<keyword evidence="4" id="KW-1185">Reference proteome</keyword>
<evidence type="ECO:0000313" key="3">
    <source>
        <dbReference type="EMBL" id="WMW79070.1"/>
    </source>
</evidence>
<name>A0ABY9RCU0_9BURK</name>
<accession>A0ABY9RCU0</accession>
<organism evidence="3 4">
    <name type="scientific">Undibacterium cyanobacteriorum</name>
    <dbReference type="NCBI Taxonomy" id="3073561"/>
    <lineage>
        <taxon>Bacteria</taxon>
        <taxon>Pseudomonadati</taxon>
        <taxon>Pseudomonadota</taxon>
        <taxon>Betaproteobacteria</taxon>
        <taxon>Burkholderiales</taxon>
        <taxon>Oxalobacteraceae</taxon>
        <taxon>Undibacterium</taxon>
    </lineage>
</organism>
<dbReference type="RefSeq" id="WP_309480571.1">
    <property type="nucleotide sequence ID" value="NZ_CP133720.1"/>
</dbReference>
<dbReference type="InterPro" id="IPR014917">
    <property type="entry name" value="DUF1800"/>
</dbReference>
<evidence type="ECO:0000259" key="2">
    <source>
        <dbReference type="Pfam" id="PF13946"/>
    </source>
</evidence>